<evidence type="ECO:0000256" key="1">
    <source>
        <dbReference type="ARBA" id="ARBA00022737"/>
    </source>
</evidence>
<dbReference type="EMBL" id="JAVRJZ010000006">
    <property type="protein sequence ID" value="KAK2721816.1"/>
    <property type="molecule type" value="Genomic_DNA"/>
</dbReference>
<dbReference type="SMART" id="SM00248">
    <property type="entry name" value="ANK"/>
    <property type="match status" value="17"/>
</dbReference>
<dbReference type="PANTHER" id="PTHR24198">
    <property type="entry name" value="ANKYRIN REPEAT AND PROTEIN KINASE DOMAIN-CONTAINING PROTEIN"/>
    <property type="match status" value="1"/>
</dbReference>
<reference evidence="4" key="1">
    <citation type="submission" date="2023-07" db="EMBL/GenBank/DDBJ databases">
        <title>Chromosome-level genome assembly of Artemia franciscana.</title>
        <authorList>
            <person name="Jo E."/>
        </authorList>
    </citation>
    <scope>NUCLEOTIDE SEQUENCE</scope>
    <source>
        <tissue evidence="4">Whole body</tissue>
    </source>
</reference>
<evidence type="ECO:0000256" key="2">
    <source>
        <dbReference type="ARBA" id="ARBA00023043"/>
    </source>
</evidence>
<keyword evidence="5" id="KW-1185">Reference proteome</keyword>
<keyword evidence="2 3" id="KW-0040">ANK repeat</keyword>
<feature type="repeat" description="ANK" evidence="3">
    <location>
        <begin position="313"/>
        <end position="345"/>
    </location>
</feature>
<feature type="repeat" description="ANK" evidence="3">
    <location>
        <begin position="541"/>
        <end position="568"/>
    </location>
</feature>
<evidence type="ECO:0000313" key="4">
    <source>
        <dbReference type="EMBL" id="KAK2721816.1"/>
    </source>
</evidence>
<dbReference type="PROSITE" id="PS50297">
    <property type="entry name" value="ANK_REP_REGION"/>
    <property type="match status" value="9"/>
</dbReference>
<dbReference type="Gene3D" id="1.25.40.20">
    <property type="entry name" value="Ankyrin repeat-containing domain"/>
    <property type="match status" value="3"/>
</dbReference>
<proteinExistence type="predicted"/>
<dbReference type="Pfam" id="PF13637">
    <property type="entry name" value="Ank_4"/>
    <property type="match status" value="1"/>
</dbReference>
<evidence type="ECO:0008006" key="6">
    <source>
        <dbReference type="Google" id="ProtNLM"/>
    </source>
</evidence>
<dbReference type="InterPro" id="IPR002110">
    <property type="entry name" value="Ankyrin_rpt"/>
</dbReference>
<name>A0AA88ICS7_ARTSF</name>
<dbReference type="AlphaFoldDB" id="A0AA88ICS7"/>
<feature type="repeat" description="ANK" evidence="3">
    <location>
        <begin position="248"/>
        <end position="280"/>
    </location>
</feature>
<feature type="repeat" description="ANK" evidence="3">
    <location>
        <begin position="443"/>
        <end position="475"/>
    </location>
</feature>
<protein>
    <recommendedName>
        <fullName evidence="6">Ankyrin repeat protein</fullName>
    </recommendedName>
</protein>
<feature type="repeat" description="ANK" evidence="3">
    <location>
        <begin position="20"/>
        <end position="52"/>
    </location>
</feature>
<accession>A0AA88ICS7</accession>
<dbReference type="Pfam" id="PF12796">
    <property type="entry name" value="Ank_2"/>
    <property type="match status" value="8"/>
</dbReference>
<feature type="repeat" description="ANK" evidence="3">
    <location>
        <begin position="53"/>
        <end position="85"/>
    </location>
</feature>
<dbReference type="InterPro" id="IPR036770">
    <property type="entry name" value="Ankyrin_rpt-contain_sf"/>
</dbReference>
<evidence type="ECO:0000256" key="3">
    <source>
        <dbReference type="PROSITE-ProRule" id="PRU00023"/>
    </source>
</evidence>
<dbReference type="PROSITE" id="PS50088">
    <property type="entry name" value="ANK_REPEAT"/>
    <property type="match status" value="10"/>
</dbReference>
<feature type="repeat" description="ANK" evidence="3">
    <location>
        <begin position="378"/>
        <end position="410"/>
    </location>
</feature>
<evidence type="ECO:0000313" key="5">
    <source>
        <dbReference type="Proteomes" id="UP001187531"/>
    </source>
</evidence>
<comment type="caution">
    <text evidence="4">The sequence shown here is derived from an EMBL/GenBank/DDBJ whole genome shotgun (WGS) entry which is preliminary data.</text>
</comment>
<keyword evidence="1" id="KW-0677">Repeat</keyword>
<feature type="repeat" description="ANK" evidence="3">
    <location>
        <begin position="118"/>
        <end position="150"/>
    </location>
</feature>
<gene>
    <name evidence="4" type="ORF">QYM36_003958</name>
</gene>
<dbReference type="PANTHER" id="PTHR24198:SF165">
    <property type="entry name" value="ANKYRIN REPEAT-CONTAINING PROTEIN-RELATED"/>
    <property type="match status" value="1"/>
</dbReference>
<feature type="repeat" description="ANK" evidence="3">
    <location>
        <begin position="508"/>
        <end position="540"/>
    </location>
</feature>
<feature type="repeat" description="ANK" evidence="3">
    <location>
        <begin position="183"/>
        <end position="215"/>
    </location>
</feature>
<dbReference type="Proteomes" id="UP001187531">
    <property type="component" value="Unassembled WGS sequence"/>
</dbReference>
<organism evidence="4 5">
    <name type="scientific">Artemia franciscana</name>
    <name type="common">Brine shrimp</name>
    <name type="synonym">Artemia sanfranciscana</name>
    <dbReference type="NCBI Taxonomy" id="6661"/>
    <lineage>
        <taxon>Eukaryota</taxon>
        <taxon>Metazoa</taxon>
        <taxon>Ecdysozoa</taxon>
        <taxon>Arthropoda</taxon>
        <taxon>Crustacea</taxon>
        <taxon>Branchiopoda</taxon>
        <taxon>Anostraca</taxon>
        <taxon>Artemiidae</taxon>
        <taxon>Artemia</taxon>
    </lineage>
</organism>
<dbReference type="SUPFAM" id="SSF48403">
    <property type="entry name" value="Ankyrin repeat"/>
    <property type="match status" value="2"/>
</dbReference>
<sequence>MERLKYCYEIGLSVARIIQTDPNCLHHAVSEGKENLCQLLISYGAKVDEINRYCETPLATAILANNSDMVRYLLESGANPNCAECPFGILHVAVSSGRANLCLLLIAYGAKVDEINGIGETPLVTAILANNSDMVRYLLESEANPNCAECPFGILRVAVSSGRANLCLLLIAYGAKVDEINGIGETPLVTAILANNSDMVRYLLESGANPNCAECPFGILRVAVSSGRANLCLLLIAYGAKVDEINGIGETPLVTAILANNSDMVRYLLESGANPNCAECPFGILRVAVSSGRANLCLLLIAYGAKVDEINGIGETPLVTAILANNSDMVRYLLESGANPNCAECPFGILRVAVSSGRANLCLLLIAYGAKVDEINGIGETPLVTVILANNSDMVRYLLESGANPNCAECPFGILRVAVSSGRANLCLLLIAYGAKVDKINGIGETPLVTAILANNSDMVRYLLESGANPNCAECPFGILRVAVSSGRANLCLILIAYGAKVDEINGIGETPLVTAILANNSDMVKYILESGADPNCAQCLHHAAWEGRADICRLLFSYGADLNAMNANNETPLMLAIKGASPLS</sequence>